<dbReference type="OrthoDB" id="6191215at2"/>
<dbReference type="Gene3D" id="3.40.50.1820">
    <property type="entry name" value="alpha/beta hydrolase"/>
    <property type="match status" value="1"/>
</dbReference>
<dbReference type="InterPro" id="IPR029058">
    <property type="entry name" value="AB_hydrolase_fold"/>
</dbReference>
<sequence>MDRFKLGMKTVQHKPLSEKEFDKPQKTGLLGRWKVKLSKSRGRYSPQNTALKTNTYKLKQREIRKLAVNSSPPTEPKALRSMAIDAQLAAYPYHRSLEKIRAAGDIHKPDKEDFAANWKGSSEMAELIASDAGLTLSSEDPGFMYDQETGLTAYVLINPELKEVRLIFGGTTSGLNTGEFLKRSRKNIKFTGKQWQANIKNALGKGIPDSFKQARELTASLLEKMPVTPDGQPFSLKLHGHSKGGAEASYAALSMVPPVEAVCFSSSELNRVALSDIPRENLAKAEEKITHYTISKDLVSNTGRHLRGLAHTGKVITLPAKHAYNSLLDRHDKFTRHIEHYARNAAR</sequence>
<comment type="caution">
    <text evidence="1">The sequence shown here is derived from an EMBL/GenBank/DDBJ whole genome shotgun (WGS) entry which is preliminary data.</text>
</comment>
<dbReference type="SUPFAM" id="SSF53474">
    <property type="entry name" value="alpha/beta-Hydrolases"/>
    <property type="match status" value="1"/>
</dbReference>
<keyword evidence="2" id="KW-1185">Reference proteome</keyword>
<evidence type="ECO:0000313" key="1">
    <source>
        <dbReference type="EMBL" id="KEQ16249.1"/>
    </source>
</evidence>
<evidence type="ECO:0008006" key="3">
    <source>
        <dbReference type="Google" id="ProtNLM"/>
    </source>
</evidence>
<dbReference type="RefSeq" id="WP_034840944.1">
    <property type="nucleotide sequence ID" value="NZ_JOKH01000006.1"/>
</dbReference>
<name>A0A081NCS6_9GAMM</name>
<reference evidence="1 2" key="1">
    <citation type="submission" date="2014-06" db="EMBL/GenBank/DDBJ databases">
        <title>Whole Genome Sequences of Three Symbiotic Endozoicomonas Bacteria.</title>
        <authorList>
            <person name="Neave M.J."/>
            <person name="Apprill A."/>
            <person name="Voolstra C.R."/>
        </authorList>
    </citation>
    <scope>NUCLEOTIDE SEQUENCE [LARGE SCALE GENOMIC DNA]</scope>
    <source>
        <strain evidence="1 2">DSM 25634</strain>
    </source>
</reference>
<dbReference type="eggNOG" id="ENOG5032Z7B">
    <property type="taxonomic scope" value="Bacteria"/>
</dbReference>
<accession>A0A081NCS6</accession>
<dbReference type="AlphaFoldDB" id="A0A081NCS6"/>
<dbReference type="EMBL" id="JOKH01000006">
    <property type="protein sequence ID" value="KEQ16249.1"/>
    <property type="molecule type" value="Genomic_DNA"/>
</dbReference>
<evidence type="ECO:0000313" key="2">
    <source>
        <dbReference type="Proteomes" id="UP000028073"/>
    </source>
</evidence>
<proteinExistence type="predicted"/>
<dbReference type="Proteomes" id="UP000028073">
    <property type="component" value="Unassembled WGS sequence"/>
</dbReference>
<organism evidence="1 2">
    <name type="scientific">Endozoicomonas numazuensis</name>
    <dbReference type="NCBI Taxonomy" id="1137799"/>
    <lineage>
        <taxon>Bacteria</taxon>
        <taxon>Pseudomonadati</taxon>
        <taxon>Pseudomonadota</taxon>
        <taxon>Gammaproteobacteria</taxon>
        <taxon>Oceanospirillales</taxon>
        <taxon>Endozoicomonadaceae</taxon>
        <taxon>Endozoicomonas</taxon>
    </lineage>
</organism>
<dbReference type="STRING" id="1137799.GZ78_23835"/>
<protein>
    <recommendedName>
        <fullName evidence="3">Fungal lipase-like domain-containing protein</fullName>
    </recommendedName>
</protein>
<gene>
    <name evidence="1" type="ORF">GZ78_23835</name>
</gene>